<feature type="transmembrane region" description="Helical" evidence="1">
    <location>
        <begin position="166"/>
        <end position="185"/>
    </location>
</feature>
<protein>
    <submittedName>
        <fullName evidence="2">Uncharacterized protein</fullName>
    </submittedName>
</protein>
<sequence length="307" mass="32005">MVIDLVVLVALVVACWLAATTLRVAIERRDPSVDHDLPSVLLRLACRRLPADRNEWGRALGAELAAIDSRSDRWSFVLGGVRTMIGGRLAGRLDRPSLAAFLGAVAVCAGLVVASIAAYPSLIMNARTPTFLIVVALVLGCYAVPAVAEARAAAQNRQSSAPGRRWAVLTGLAVGLVWALFASGWLNLHGWPLIAVAALPTATGALSARRPGGLRVGIEVVRPMAVVAGLSAFILSTLQALVTANGPYDTGQLDEAAGHGHASVATYWMGEGLAASLLLLLVVPLCTVLCGTIGAIIGQIRRPAHSR</sequence>
<keyword evidence="1" id="KW-0812">Transmembrane</keyword>
<keyword evidence="3" id="KW-1185">Reference proteome</keyword>
<comment type="caution">
    <text evidence="2">The sequence shown here is derived from an EMBL/GenBank/DDBJ whole genome shotgun (WGS) entry which is preliminary data.</text>
</comment>
<keyword evidence="1" id="KW-1133">Transmembrane helix</keyword>
<evidence type="ECO:0000256" key="1">
    <source>
        <dbReference type="SAM" id="Phobius"/>
    </source>
</evidence>
<dbReference type="Proteomes" id="UP001501490">
    <property type="component" value="Unassembled WGS sequence"/>
</dbReference>
<dbReference type="RefSeq" id="WP_344808386.1">
    <property type="nucleotide sequence ID" value="NZ_BAABAB010000036.1"/>
</dbReference>
<feature type="transmembrane region" description="Helical" evidence="1">
    <location>
        <begin position="131"/>
        <end position="154"/>
    </location>
</feature>
<name>A0ABP7AM73_9ACTN</name>
<organism evidence="2 3">
    <name type="scientific">Microlunatus ginsengisoli</name>
    <dbReference type="NCBI Taxonomy" id="363863"/>
    <lineage>
        <taxon>Bacteria</taxon>
        <taxon>Bacillati</taxon>
        <taxon>Actinomycetota</taxon>
        <taxon>Actinomycetes</taxon>
        <taxon>Propionibacteriales</taxon>
        <taxon>Propionibacteriaceae</taxon>
        <taxon>Microlunatus</taxon>
    </lineage>
</organism>
<feature type="transmembrane region" description="Helical" evidence="1">
    <location>
        <begin position="273"/>
        <end position="297"/>
    </location>
</feature>
<keyword evidence="1" id="KW-0472">Membrane</keyword>
<dbReference type="EMBL" id="BAABAB010000036">
    <property type="protein sequence ID" value="GAA3635500.1"/>
    <property type="molecule type" value="Genomic_DNA"/>
</dbReference>
<feature type="transmembrane region" description="Helical" evidence="1">
    <location>
        <begin position="6"/>
        <end position="26"/>
    </location>
</feature>
<evidence type="ECO:0000313" key="3">
    <source>
        <dbReference type="Proteomes" id="UP001501490"/>
    </source>
</evidence>
<evidence type="ECO:0000313" key="2">
    <source>
        <dbReference type="EMBL" id="GAA3635500.1"/>
    </source>
</evidence>
<feature type="transmembrane region" description="Helical" evidence="1">
    <location>
        <begin position="191"/>
        <end position="208"/>
    </location>
</feature>
<feature type="transmembrane region" description="Helical" evidence="1">
    <location>
        <begin position="220"/>
        <end position="242"/>
    </location>
</feature>
<reference evidence="3" key="1">
    <citation type="journal article" date="2019" name="Int. J. Syst. Evol. Microbiol.">
        <title>The Global Catalogue of Microorganisms (GCM) 10K type strain sequencing project: providing services to taxonomists for standard genome sequencing and annotation.</title>
        <authorList>
            <consortium name="The Broad Institute Genomics Platform"/>
            <consortium name="The Broad Institute Genome Sequencing Center for Infectious Disease"/>
            <person name="Wu L."/>
            <person name="Ma J."/>
        </authorList>
    </citation>
    <scope>NUCLEOTIDE SEQUENCE [LARGE SCALE GENOMIC DNA]</scope>
    <source>
        <strain evidence="3">JCM 16929</strain>
    </source>
</reference>
<gene>
    <name evidence="2" type="ORF">GCM10022236_42690</name>
</gene>
<feature type="transmembrane region" description="Helical" evidence="1">
    <location>
        <begin position="98"/>
        <end position="119"/>
    </location>
</feature>
<accession>A0ABP7AM73</accession>
<proteinExistence type="predicted"/>